<dbReference type="RefSeq" id="WP_169431751.1">
    <property type="nucleotide sequence ID" value="NZ_CP027561.1"/>
</dbReference>
<gene>
    <name evidence="2" type="ORF">C6Y56_23155</name>
</gene>
<evidence type="ECO:0000313" key="2">
    <source>
        <dbReference type="EMBL" id="QJP97332.1"/>
    </source>
</evidence>
<dbReference type="AlphaFoldDB" id="A0A7Z3H1K6"/>
<dbReference type="EMBL" id="CP027561">
    <property type="protein sequence ID" value="QJP97332.1"/>
    <property type="molecule type" value="Genomic_DNA"/>
</dbReference>
<protein>
    <submittedName>
        <fullName evidence="2">Uncharacterized protein</fullName>
    </submittedName>
</protein>
<proteinExistence type="predicted"/>
<reference evidence="2 3" key="1">
    <citation type="submission" date="2018-03" db="EMBL/GenBank/DDBJ databases">
        <title>Complete genome sequence of Pseudomonas fluorescens sp. G7.</title>
        <authorList>
            <person name="Gao C.-H."/>
            <person name="Li Z."/>
            <person name="Cai P."/>
        </authorList>
    </citation>
    <scope>NUCLEOTIDE SEQUENCE [LARGE SCALE GENOMIC DNA]</scope>
    <source>
        <strain evidence="2 3">G7</strain>
    </source>
</reference>
<accession>A0A7Z3H1K6</accession>
<sequence length="407" mass="44976">MKTTAYWLGLSAVLGMSGVQAASQEIRALFQPDSSQPHKNVFINKTPNSGYCASYPAQCADNNMFSIQVPIRFSTVSPLFANNGVWVKAPSEWRQLNVTNHETQESSVVEVRISGIGSRFQLSKPVTELTGQSDVLEGHRKLWTGNSWVYAPPPCEYSGVGFFSPTTYQFFWKTPQPGMCIKTAAFDVGHMSFEYLDIAYELRTPNPLNMSSGLYTGSLTYSVGRGSADFTMGPFLGADDGSLTLDFVLDVQHTLKVDLPPGGNRITLQPEGGWQRWLNSGQVPQRLFSDQTFHISASSRFKMYLECGSGTVTACGLWNEGTSYGTPIIVSVTLPNGLTDTSGRPVKRQELFPQESRAIVFQPGIYVDRKPGTLHFEIDKANTERILKADRGNRYSSTVVVIWDSEI</sequence>
<name>A0A7Z3H1K6_PSEFL</name>
<evidence type="ECO:0000313" key="3">
    <source>
        <dbReference type="Proteomes" id="UP000501669"/>
    </source>
</evidence>
<feature type="signal peptide" evidence="1">
    <location>
        <begin position="1"/>
        <end position="21"/>
    </location>
</feature>
<evidence type="ECO:0000256" key="1">
    <source>
        <dbReference type="SAM" id="SignalP"/>
    </source>
</evidence>
<organism evidence="2 3">
    <name type="scientific">Pseudomonas fluorescens</name>
    <dbReference type="NCBI Taxonomy" id="294"/>
    <lineage>
        <taxon>Bacteria</taxon>
        <taxon>Pseudomonadati</taxon>
        <taxon>Pseudomonadota</taxon>
        <taxon>Gammaproteobacteria</taxon>
        <taxon>Pseudomonadales</taxon>
        <taxon>Pseudomonadaceae</taxon>
        <taxon>Pseudomonas</taxon>
    </lineage>
</organism>
<feature type="chain" id="PRO_5031001477" evidence="1">
    <location>
        <begin position="22"/>
        <end position="407"/>
    </location>
</feature>
<keyword evidence="1" id="KW-0732">Signal</keyword>
<dbReference type="Proteomes" id="UP000501669">
    <property type="component" value="Chromosome"/>
</dbReference>